<comment type="function">
    <text evidence="11">Na(+)/H(+) antiporter that extrudes sodium in exchange for external protons.</text>
</comment>
<organism evidence="12 13">
    <name type="scientific">Actinotalea lenta</name>
    <dbReference type="NCBI Taxonomy" id="3064654"/>
    <lineage>
        <taxon>Bacteria</taxon>
        <taxon>Bacillati</taxon>
        <taxon>Actinomycetota</taxon>
        <taxon>Actinomycetes</taxon>
        <taxon>Micrococcales</taxon>
        <taxon>Cellulomonadaceae</taxon>
        <taxon>Actinotalea</taxon>
    </lineage>
</organism>
<evidence type="ECO:0000256" key="4">
    <source>
        <dbReference type="ARBA" id="ARBA00022475"/>
    </source>
</evidence>
<dbReference type="PANTHER" id="PTHR30341:SF0">
    <property type="entry name" value="NA(+)_H(+) ANTIPORTER NHAA"/>
    <property type="match status" value="1"/>
</dbReference>
<dbReference type="EMBL" id="JAUQYP010000001">
    <property type="protein sequence ID" value="MDO8106434.1"/>
    <property type="molecule type" value="Genomic_DNA"/>
</dbReference>
<keyword evidence="8 11" id="KW-0406">Ion transport</keyword>
<keyword evidence="6 11" id="KW-1133">Transmembrane helix</keyword>
<gene>
    <name evidence="11 12" type="primary">nhaA</name>
    <name evidence="12" type="ORF">Q6348_04410</name>
</gene>
<evidence type="ECO:0000256" key="11">
    <source>
        <dbReference type="HAMAP-Rule" id="MF_01844"/>
    </source>
</evidence>
<accession>A0ABT9D860</accession>
<keyword evidence="4 11" id="KW-1003">Cell membrane</keyword>
<evidence type="ECO:0000256" key="3">
    <source>
        <dbReference type="ARBA" id="ARBA00022449"/>
    </source>
</evidence>
<evidence type="ECO:0000256" key="1">
    <source>
        <dbReference type="ARBA" id="ARBA00004429"/>
    </source>
</evidence>
<dbReference type="HAMAP" id="MF_01844">
    <property type="entry name" value="NhaA"/>
    <property type="match status" value="1"/>
</dbReference>
<keyword evidence="2 11" id="KW-0813">Transport</keyword>
<proteinExistence type="inferred from homology"/>
<feature type="transmembrane region" description="Helical" evidence="11">
    <location>
        <begin position="82"/>
        <end position="102"/>
    </location>
</feature>
<sequence length="417" mass="42898">MSRRARLARLAARPVSGLFARIAPDDERNIVDVLRTEKAGGALLLVGAVAALLWANSPWSDSYRTVLHTVVGPAALHLDLTLAHWATDGLLTVFFFVVGLELKREIVAGELRRPASAALPVVAAIGGMAVPALLFVLVNLDGGDLRGWAVPTATDIAFAIAVLAVVGRSLPNSLRAFLLTLAVVDDLLAIVVIAIVYSESISIGWLAASLAVAAVFGLLTRRRVTTPWLLVPLALLAWGFMHASGVHATIAGVVLGLVVPATPDASEEHSLAAHIEHRWRPISAGVAVPVFALFAAGVSLSGDALASAAKDPVAQGVVLGLVLGKPLGILGGTWVVSTLTRTPLARGLGWGDVLAVGFVAGIGFTVSLLIGSLAYGEGTATEEHVRAAIVVASAVAAAIGGALLARRDRHHASVAAA</sequence>
<feature type="transmembrane region" description="Helical" evidence="11">
    <location>
        <begin position="279"/>
        <end position="301"/>
    </location>
</feature>
<dbReference type="NCBIfam" id="TIGR00773">
    <property type="entry name" value="NhaA"/>
    <property type="match status" value="1"/>
</dbReference>
<comment type="catalytic activity">
    <reaction evidence="11">
        <text>Na(+)(in) + 2 H(+)(out) = Na(+)(out) + 2 H(+)(in)</text>
        <dbReference type="Rhea" id="RHEA:29251"/>
        <dbReference type="ChEBI" id="CHEBI:15378"/>
        <dbReference type="ChEBI" id="CHEBI:29101"/>
    </reaction>
</comment>
<evidence type="ECO:0000256" key="5">
    <source>
        <dbReference type="ARBA" id="ARBA00022692"/>
    </source>
</evidence>
<feature type="transmembrane region" description="Helical" evidence="11">
    <location>
        <begin position="114"/>
        <end position="136"/>
    </location>
</feature>
<feature type="transmembrane region" description="Helical" evidence="11">
    <location>
        <begin position="178"/>
        <end position="197"/>
    </location>
</feature>
<feature type="transmembrane region" description="Helical" evidence="11">
    <location>
        <begin position="387"/>
        <end position="405"/>
    </location>
</feature>
<evidence type="ECO:0000256" key="9">
    <source>
        <dbReference type="ARBA" id="ARBA00023136"/>
    </source>
</evidence>
<keyword evidence="13" id="KW-1185">Reference proteome</keyword>
<comment type="caution">
    <text evidence="12">The sequence shown here is derived from an EMBL/GenBank/DDBJ whole genome shotgun (WGS) entry which is preliminary data.</text>
</comment>
<dbReference type="Pfam" id="PF06965">
    <property type="entry name" value="Na_H_antiport_1"/>
    <property type="match status" value="1"/>
</dbReference>
<keyword evidence="10 11" id="KW-0739">Sodium transport</keyword>
<evidence type="ECO:0000256" key="8">
    <source>
        <dbReference type="ARBA" id="ARBA00023065"/>
    </source>
</evidence>
<feature type="transmembrane region" description="Helical" evidence="11">
    <location>
        <begin position="39"/>
        <end position="57"/>
    </location>
</feature>
<dbReference type="RefSeq" id="WP_304600093.1">
    <property type="nucleotide sequence ID" value="NZ_JAUQYO010000001.1"/>
</dbReference>
<evidence type="ECO:0000256" key="2">
    <source>
        <dbReference type="ARBA" id="ARBA00022448"/>
    </source>
</evidence>
<feature type="transmembrane region" description="Helical" evidence="11">
    <location>
        <begin position="148"/>
        <end position="166"/>
    </location>
</feature>
<dbReference type="Gene3D" id="1.20.1530.10">
    <property type="entry name" value="Na+/H+ antiporter like domain"/>
    <property type="match status" value="1"/>
</dbReference>
<evidence type="ECO:0000256" key="7">
    <source>
        <dbReference type="ARBA" id="ARBA00023053"/>
    </source>
</evidence>
<evidence type="ECO:0000256" key="6">
    <source>
        <dbReference type="ARBA" id="ARBA00022989"/>
    </source>
</evidence>
<feature type="transmembrane region" description="Helical" evidence="11">
    <location>
        <begin position="313"/>
        <end position="334"/>
    </location>
</feature>
<feature type="transmembrane region" description="Helical" evidence="11">
    <location>
        <begin position="233"/>
        <end position="259"/>
    </location>
</feature>
<evidence type="ECO:0000313" key="12">
    <source>
        <dbReference type="EMBL" id="MDO8106434.1"/>
    </source>
</evidence>
<evidence type="ECO:0000313" key="13">
    <source>
        <dbReference type="Proteomes" id="UP001232536"/>
    </source>
</evidence>
<dbReference type="InterPro" id="IPR023171">
    <property type="entry name" value="Na/H_antiporter_dom_sf"/>
</dbReference>
<keyword evidence="7 11" id="KW-0915">Sodium</keyword>
<comment type="subcellular location">
    <subcellularLocation>
        <location evidence="1">Cell inner membrane</location>
        <topology evidence="1">Multi-pass membrane protein</topology>
    </subcellularLocation>
    <subcellularLocation>
        <location evidence="11">Cell membrane</location>
        <topology evidence="11">Multi-pass membrane protein</topology>
    </subcellularLocation>
</comment>
<keyword evidence="5 11" id="KW-0812">Transmembrane</keyword>
<evidence type="ECO:0000256" key="10">
    <source>
        <dbReference type="ARBA" id="ARBA00023201"/>
    </source>
</evidence>
<feature type="transmembrane region" description="Helical" evidence="11">
    <location>
        <begin position="203"/>
        <end position="221"/>
    </location>
</feature>
<keyword evidence="3 11" id="KW-0050">Antiport</keyword>
<dbReference type="PANTHER" id="PTHR30341">
    <property type="entry name" value="SODIUM ION/PROTON ANTIPORTER NHAA-RELATED"/>
    <property type="match status" value="1"/>
</dbReference>
<keyword evidence="9 11" id="KW-0472">Membrane</keyword>
<protein>
    <recommendedName>
        <fullName evidence="11">Na(+)/H(+) antiporter NhaA</fullName>
    </recommendedName>
    <alternativeName>
        <fullName evidence="11">Sodium/proton antiporter NhaA</fullName>
    </alternativeName>
</protein>
<name>A0ABT9D860_9CELL</name>
<feature type="transmembrane region" description="Helical" evidence="11">
    <location>
        <begin position="354"/>
        <end position="375"/>
    </location>
</feature>
<reference evidence="12 13" key="1">
    <citation type="submission" date="2023-07" db="EMBL/GenBank/DDBJ databases">
        <title>Description of novel actinomycetes strains, isolated from tidal flat sediment.</title>
        <authorList>
            <person name="Lu C."/>
        </authorList>
    </citation>
    <scope>NUCLEOTIDE SEQUENCE [LARGE SCALE GENOMIC DNA]</scope>
    <source>
        <strain evidence="12 13">SYSU T00b441</strain>
    </source>
</reference>
<dbReference type="InterPro" id="IPR004670">
    <property type="entry name" value="NhaA"/>
</dbReference>
<dbReference type="Proteomes" id="UP001232536">
    <property type="component" value="Unassembled WGS sequence"/>
</dbReference>
<comment type="similarity">
    <text evidence="11">Belongs to the NhaA Na(+)/H(+) (TC 2.A.33) antiporter family.</text>
</comment>